<dbReference type="SUPFAM" id="SSF58038">
    <property type="entry name" value="SNARE fusion complex"/>
    <property type="match status" value="2"/>
</dbReference>
<dbReference type="PANTHER" id="PTHR45701">
    <property type="entry name" value="SYNAPTOBREVIN FAMILY MEMBER"/>
    <property type="match status" value="1"/>
</dbReference>
<feature type="compositionally biased region" description="Low complexity" evidence="2">
    <location>
        <begin position="12"/>
        <end position="41"/>
    </location>
</feature>
<keyword evidence="3" id="KW-0472">Membrane</keyword>
<feature type="compositionally biased region" description="Pro residues" evidence="2">
    <location>
        <begin position="236"/>
        <end position="256"/>
    </location>
</feature>
<feature type="coiled-coil region" evidence="1">
    <location>
        <begin position="174"/>
        <end position="201"/>
    </location>
</feature>
<dbReference type="Gene3D" id="1.20.5.110">
    <property type="match status" value="2"/>
</dbReference>
<dbReference type="PROSITE" id="PS50892">
    <property type="entry name" value="V_SNARE"/>
    <property type="match status" value="2"/>
</dbReference>
<dbReference type="CDD" id="cd15870">
    <property type="entry name" value="R-SNARE_VAMP2"/>
    <property type="match status" value="1"/>
</dbReference>
<feature type="domain" description="V-SNARE coiled-coil homology" evidence="4">
    <location>
        <begin position="39"/>
        <end position="99"/>
    </location>
</feature>
<feature type="transmembrane region" description="Helical" evidence="3">
    <location>
        <begin position="207"/>
        <end position="226"/>
    </location>
</feature>
<dbReference type="PRINTS" id="PR00219">
    <property type="entry name" value="SYNAPTOBREVN"/>
</dbReference>
<keyword evidence="3" id="KW-1133">Transmembrane helix</keyword>
<reference evidence="5" key="1">
    <citation type="submission" date="2021-02" db="EMBL/GenBank/DDBJ databases">
        <authorList>
            <person name="Bekaert M."/>
        </authorList>
    </citation>
    <scope>NUCLEOTIDE SEQUENCE</scope>
    <source>
        <strain evidence="5">IoA-00</strain>
    </source>
</reference>
<feature type="domain" description="V-SNARE coiled-coil homology" evidence="4">
    <location>
        <begin position="145"/>
        <end position="205"/>
    </location>
</feature>
<feature type="coiled-coil region" evidence="1">
    <location>
        <begin position="68"/>
        <end position="95"/>
    </location>
</feature>
<dbReference type="EMBL" id="HG994580">
    <property type="protein sequence ID" value="CAF2749422.1"/>
    <property type="molecule type" value="Genomic_DNA"/>
</dbReference>
<dbReference type="AlphaFoldDB" id="A0A7R8CAR3"/>
<evidence type="ECO:0000313" key="5">
    <source>
        <dbReference type="EMBL" id="CAF2749422.1"/>
    </source>
</evidence>
<keyword evidence="6" id="KW-1185">Reference proteome</keyword>
<gene>
    <name evidence="5" type="ORF">LSAA_1956</name>
</gene>
<sequence length="280" mass="30506">MSEPSNPPATAPDGRPLGPDGKPLPGPQQMQQVMAQRRRMAQQQAQVDEVVGIMRNNVEKVLDRDAKLSELDERADALQDGASQFEKQAGKLKNKFWLQNMKFLIAGGIVDTEKKEDKKPDRPLGPDGKPIPGPEQMRQIQAARKMGQQQAQVDEVINIMHTNVEQVLERDSKLGALEERADALQDGCAQFEKQAAAMKNKFWLENLKSMIAMGVVGVILLGLLYWKFFASPPPPQYPPPYGYPPQPPPPPPPSVAPGPTESPAGDTGSSGDNSGADSLT</sequence>
<dbReference type="InterPro" id="IPR016444">
    <property type="entry name" value="Synaptobrevin/VAMP"/>
</dbReference>
<dbReference type="OrthoDB" id="10042941at2759"/>
<keyword evidence="3" id="KW-0812">Transmembrane</keyword>
<proteinExistence type="predicted"/>
<name>A0A7R8CAR3_LEPSM</name>
<dbReference type="Pfam" id="PF00957">
    <property type="entry name" value="Synaptobrevin"/>
    <property type="match status" value="2"/>
</dbReference>
<feature type="compositionally biased region" description="Polar residues" evidence="2">
    <location>
        <begin position="267"/>
        <end position="280"/>
    </location>
</feature>
<feature type="compositionally biased region" description="Pro residues" evidence="2">
    <location>
        <begin position="1"/>
        <end position="10"/>
    </location>
</feature>
<evidence type="ECO:0000256" key="1">
    <source>
        <dbReference type="SAM" id="Coils"/>
    </source>
</evidence>
<feature type="region of interest" description="Disordered" evidence="2">
    <location>
        <begin position="112"/>
        <end position="135"/>
    </location>
</feature>
<dbReference type="Proteomes" id="UP000675881">
    <property type="component" value="Chromosome 1"/>
</dbReference>
<dbReference type="GO" id="GO:0016192">
    <property type="term" value="P:vesicle-mediated transport"/>
    <property type="evidence" value="ECO:0007669"/>
    <property type="project" value="InterPro"/>
</dbReference>
<dbReference type="PROSITE" id="PS00417">
    <property type="entry name" value="SYNAPTOBREVIN"/>
    <property type="match status" value="1"/>
</dbReference>
<dbReference type="InterPro" id="IPR001388">
    <property type="entry name" value="Synaptobrevin-like"/>
</dbReference>
<evidence type="ECO:0000313" key="6">
    <source>
        <dbReference type="Proteomes" id="UP000675881"/>
    </source>
</evidence>
<protein>
    <submittedName>
        <fullName evidence="5">VAMP2</fullName>
    </submittedName>
</protein>
<feature type="region of interest" description="Disordered" evidence="2">
    <location>
        <begin position="236"/>
        <end position="280"/>
    </location>
</feature>
<evidence type="ECO:0000259" key="4">
    <source>
        <dbReference type="PROSITE" id="PS50892"/>
    </source>
</evidence>
<evidence type="ECO:0000256" key="3">
    <source>
        <dbReference type="SAM" id="Phobius"/>
    </source>
</evidence>
<keyword evidence="1" id="KW-0175">Coiled coil</keyword>
<accession>A0A7R8CAR3</accession>
<feature type="compositionally biased region" description="Basic and acidic residues" evidence="2">
    <location>
        <begin position="112"/>
        <end position="124"/>
    </location>
</feature>
<dbReference type="InterPro" id="IPR042855">
    <property type="entry name" value="V_SNARE_CC"/>
</dbReference>
<organism evidence="5 6">
    <name type="scientific">Lepeophtheirus salmonis</name>
    <name type="common">Salmon louse</name>
    <name type="synonym">Caligus salmonis</name>
    <dbReference type="NCBI Taxonomy" id="72036"/>
    <lineage>
        <taxon>Eukaryota</taxon>
        <taxon>Metazoa</taxon>
        <taxon>Ecdysozoa</taxon>
        <taxon>Arthropoda</taxon>
        <taxon>Crustacea</taxon>
        <taxon>Multicrustacea</taxon>
        <taxon>Hexanauplia</taxon>
        <taxon>Copepoda</taxon>
        <taxon>Siphonostomatoida</taxon>
        <taxon>Caligidae</taxon>
        <taxon>Lepeophtheirus</taxon>
    </lineage>
</organism>
<dbReference type="GO" id="GO:0016020">
    <property type="term" value="C:membrane"/>
    <property type="evidence" value="ECO:0007669"/>
    <property type="project" value="InterPro"/>
</dbReference>
<feature type="region of interest" description="Disordered" evidence="2">
    <location>
        <begin position="1"/>
        <end position="41"/>
    </location>
</feature>
<evidence type="ECO:0000256" key="2">
    <source>
        <dbReference type="SAM" id="MobiDB-lite"/>
    </source>
</evidence>